<gene>
    <name evidence="4" type="primary">yfkM</name>
    <name evidence="4" type="ORF">I41_55250</name>
</gene>
<dbReference type="OrthoDB" id="9800516at2"/>
<keyword evidence="4" id="KW-0378">Hydrolase</keyword>
<feature type="region of interest" description="Disordered" evidence="2">
    <location>
        <begin position="173"/>
        <end position="201"/>
    </location>
</feature>
<dbReference type="EC" id="3.2.-.-" evidence="4"/>
<dbReference type="Proteomes" id="UP000317909">
    <property type="component" value="Chromosome"/>
</dbReference>
<dbReference type="RefSeq" id="WP_145436118.1">
    <property type="nucleotide sequence ID" value="NZ_CP036339.1"/>
</dbReference>
<feature type="domain" description="DJ-1/PfpI" evidence="3">
    <location>
        <begin position="8"/>
        <end position="175"/>
    </location>
</feature>
<evidence type="ECO:0000313" key="5">
    <source>
        <dbReference type="Proteomes" id="UP000317909"/>
    </source>
</evidence>
<dbReference type="EMBL" id="CP036339">
    <property type="protein sequence ID" value="QDT76275.1"/>
    <property type="molecule type" value="Genomic_DNA"/>
</dbReference>
<name>A0A517U6L7_9BACT</name>
<dbReference type="Gene3D" id="3.40.50.880">
    <property type="match status" value="1"/>
</dbReference>
<dbReference type="PANTHER" id="PTHR42733">
    <property type="entry name" value="DJ-1 PROTEIN"/>
    <property type="match status" value="1"/>
</dbReference>
<evidence type="ECO:0000256" key="1">
    <source>
        <dbReference type="ARBA" id="ARBA00008542"/>
    </source>
</evidence>
<accession>A0A517U6L7</accession>
<dbReference type="Pfam" id="PF01965">
    <property type="entry name" value="DJ-1_PfpI"/>
    <property type="match status" value="1"/>
</dbReference>
<protein>
    <submittedName>
        <fullName evidence="4">General stress protein 18</fullName>
        <ecNumber evidence="4">3.2.-.-</ecNumber>
    </submittedName>
</protein>
<feature type="compositionally biased region" description="Basic and acidic residues" evidence="2">
    <location>
        <begin position="191"/>
        <end position="201"/>
    </location>
</feature>
<dbReference type="InterPro" id="IPR002818">
    <property type="entry name" value="DJ-1/PfpI"/>
</dbReference>
<dbReference type="NCBIfam" id="TIGR01382">
    <property type="entry name" value="PfpI"/>
    <property type="match status" value="1"/>
</dbReference>
<dbReference type="InterPro" id="IPR029062">
    <property type="entry name" value="Class_I_gatase-like"/>
</dbReference>
<evidence type="ECO:0000256" key="2">
    <source>
        <dbReference type="SAM" id="MobiDB-lite"/>
    </source>
</evidence>
<dbReference type="CDD" id="cd03134">
    <property type="entry name" value="GATase1_PfpI_like"/>
    <property type="match status" value="1"/>
</dbReference>
<evidence type="ECO:0000259" key="3">
    <source>
        <dbReference type="Pfam" id="PF01965"/>
    </source>
</evidence>
<dbReference type="PANTHER" id="PTHR42733:SF12">
    <property type="entry name" value="PROTEINASE"/>
    <property type="match status" value="1"/>
</dbReference>
<dbReference type="KEGG" id="llh:I41_55250"/>
<dbReference type="GO" id="GO:0016798">
    <property type="term" value="F:hydrolase activity, acting on glycosyl bonds"/>
    <property type="evidence" value="ECO:0007669"/>
    <property type="project" value="UniProtKB-KW"/>
</dbReference>
<comment type="similarity">
    <text evidence="1">Belongs to the peptidase C56 family.</text>
</comment>
<proteinExistence type="inferred from homology"/>
<dbReference type="PROSITE" id="PS51276">
    <property type="entry name" value="PEPTIDASE_C56_PFPI"/>
    <property type="match status" value="1"/>
</dbReference>
<keyword evidence="4" id="KW-0326">Glycosidase</keyword>
<evidence type="ECO:0000313" key="4">
    <source>
        <dbReference type="EMBL" id="QDT76275.1"/>
    </source>
</evidence>
<keyword evidence="5" id="KW-1185">Reference proteome</keyword>
<dbReference type="SUPFAM" id="SSF52317">
    <property type="entry name" value="Class I glutamine amidotransferase-like"/>
    <property type="match status" value="1"/>
</dbReference>
<organism evidence="4 5">
    <name type="scientific">Lacipirellula limnantheis</name>
    <dbReference type="NCBI Taxonomy" id="2528024"/>
    <lineage>
        <taxon>Bacteria</taxon>
        <taxon>Pseudomonadati</taxon>
        <taxon>Planctomycetota</taxon>
        <taxon>Planctomycetia</taxon>
        <taxon>Pirellulales</taxon>
        <taxon>Lacipirellulaceae</taxon>
        <taxon>Lacipirellula</taxon>
    </lineage>
</organism>
<sequence>MSAELKGKRIAILLTDGFEQIEMTEPRHALDQAGAETHLVSGKTDVRGFHHDQAGDEFPVDVPLDKAQADDYDGLLLPGGVMNPDALRIDEKAIALIQAFVDAGKPIAAICHGPWPLIETGVTKGRRMTSWPSLKTDLQNAGAEWVDEAVVVDRGLVTSRNPDDIPAFNRKMIEEFGEGSHGPGLSKKARSPQDQHETMPP</sequence>
<reference evidence="4 5" key="1">
    <citation type="submission" date="2019-02" db="EMBL/GenBank/DDBJ databases">
        <title>Deep-cultivation of Planctomycetes and their phenomic and genomic characterization uncovers novel biology.</title>
        <authorList>
            <person name="Wiegand S."/>
            <person name="Jogler M."/>
            <person name="Boedeker C."/>
            <person name="Pinto D."/>
            <person name="Vollmers J."/>
            <person name="Rivas-Marin E."/>
            <person name="Kohn T."/>
            <person name="Peeters S.H."/>
            <person name="Heuer A."/>
            <person name="Rast P."/>
            <person name="Oberbeckmann S."/>
            <person name="Bunk B."/>
            <person name="Jeske O."/>
            <person name="Meyerdierks A."/>
            <person name="Storesund J.E."/>
            <person name="Kallscheuer N."/>
            <person name="Luecker S."/>
            <person name="Lage O.M."/>
            <person name="Pohl T."/>
            <person name="Merkel B.J."/>
            <person name="Hornburger P."/>
            <person name="Mueller R.-W."/>
            <person name="Bruemmer F."/>
            <person name="Labrenz M."/>
            <person name="Spormann A.M."/>
            <person name="Op den Camp H."/>
            <person name="Overmann J."/>
            <person name="Amann R."/>
            <person name="Jetten M.S.M."/>
            <person name="Mascher T."/>
            <person name="Medema M.H."/>
            <person name="Devos D.P."/>
            <person name="Kaster A.-K."/>
            <person name="Ovreas L."/>
            <person name="Rohde M."/>
            <person name="Galperin M.Y."/>
            <person name="Jogler C."/>
        </authorList>
    </citation>
    <scope>NUCLEOTIDE SEQUENCE [LARGE SCALE GENOMIC DNA]</scope>
    <source>
        <strain evidence="4 5">I41</strain>
    </source>
</reference>
<dbReference type="AlphaFoldDB" id="A0A517U6L7"/>
<dbReference type="InterPro" id="IPR006286">
    <property type="entry name" value="C56_PfpI-like"/>
</dbReference>